<dbReference type="PROSITE" id="PS51736">
    <property type="entry name" value="RECOMBINASES_3"/>
    <property type="match status" value="1"/>
</dbReference>
<dbReference type="InterPro" id="IPR025827">
    <property type="entry name" value="Zn_ribbon_recom_dom"/>
</dbReference>
<dbReference type="InterPro" id="IPR036162">
    <property type="entry name" value="Resolvase-like_N_sf"/>
</dbReference>
<dbReference type="CDD" id="cd00338">
    <property type="entry name" value="Ser_Recombinase"/>
    <property type="match status" value="1"/>
</dbReference>
<dbReference type="Gene3D" id="3.40.50.1390">
    <property type="entry name" value="Resolvase, N-terminal catalytic domain"/>
    <property type="match status" value="1"/>
</dbReference>
<dbReference type="PANTHER" id="PTHR30461">
    <property type="entry name" value="DNA-INVERTASE FROM LAMBDOID PROPHAGE"/>
    <property type="match status" value="1"/>
</dbReference>
<dbReference type="Pfam" id="PF13408">
    <property type="entry name" value="Zn_ribbon_recom"/>
    <property type="match status" value="1"/>
</dbReference>
<evidence type="ECO:0000256" key="2">
    <source>
        <dbReference type="ARBA" id="ARBA00023172"/>
    </source>
</evidence>
<dbReference type="GO" id="GO:0003677">
    <property type="term" value="F:DNA binding"/>
    <property type="evidence" value="ECO:0007669"/>
    <property type="project" value="UniProtKB-KW"/>
</dbReference>
<dbReference type="InterPro" id="IPR050639">
    <property type="entry name" value="SSR_resolvase"/>
</dbReference>
<evidence type="ECO:0000313" key="5">
    <source>
        <dbReference type="EMBL" id="OHA92581.1"/>
    </source>
</evidence>
<evidence type="ECO:0000256" key="1">
    <source>
        <dbReference type="ARBA" id="ARBA00023125"/>
    </source>
</evidence>
<feature type="domain" description="Recombinase" evidence="4">
    <location>
        <begin position="160"/>
        <end position="275"/>
    </location>
</feature>
<organism evidence="5 6">
    <name type="scientific">Candidatus Zambryskibacteria bacterium RIFCSPHIGHO2_01_FULL_46_30</name>
    <dbReference type="NCBI Taxonomy" id="1802739"/>
    <lineage>
        <taxon>Bacteria</taxon>
        <taxon>Candidatus Zambryskiibacteriota</taxon>
    </lineage>
</organism>
<evidence type="ECO:0000313" key="6">
    <source>
        <dbReference type="Proteomes" id="UP000177746"/>
    </source>
</evidence>
<dbReference type="InterPro" id="IPR011109">
    <property type="entry name" value="DNA_bind_recombinase_dom"/>
</dbReference>
<evidence type="ECO:0000259" key="3">
    <source>
        <dbReference type="PROSITE" id="PS51736"/>
    </source>
</evidence>
<dbReference type="AlphaFoldDB" id="A0A1G2T7I2"/>
<sequence>MTKDKDKIKYFAYVRKSTEGVERQALSIPAQKDQLIKVFGHLDIEFVEDRASAFKPFNRPAFADMLERIRKGERTGLVAWHPDRLSRNEKDAGEITYMIRTGVIGELKLATYQFENTPEGIWMLQMALSQSQYESAKKGRDVKRGMAQSAKMGFYPAQAPIGYLDDKYSERGKKKKLPDLERFDLVRKAFDLMLTGEYTPPQIRKIVNEQWGLKGIYGKKMSNSGIYNLFTRTFYYGEFEYPVASGNWYVGQHKPMITRDEYERIQILLGRKNAPRMKRHEIIYRGPMRCGECGAMITAEEKTKHQKNGKSHHYTYYHCTKRKDPNCSQKSIEEKELEKQIAVELGKIEIPADFKDWALARLKTQNTQEVDDREKIYGSQRRGYEGVVRKIDNLIDMRANKEITEDEFKGRKEALLTEKAKFQELLKDTDKRVENWLEIAERGFNFAEKASAIFADVKDPNALEAKKEIFATLGSDLILKDKKLSIQWDDLLFPIKSMAKEVRDIHERLEPVKNKGVAKDFGKIYSKNPRVLPDLDSARP</sequence>
<keyword evidence="2" id="KW-0233">DNA recombination</keyword>
<comment type="caution">
    <text evidence="5">The sequence shown here is derived from an EMBL/GenBank/DDBJ whole genome shotgun (WGS) entry which is preliminary data.</text>
</comment>
<evidence type="ECO:0008006" key="7">
    <source>
        <dbReference type="Google" id="ProtNLM"/>
    </source>
</evidence>
<proteinExistence type="predicted"/>
<protein>
    <recommendedName>
        <fullName evidence="7">Recombinase domain-containing protein</fullName>
    </recommendedName>
</protein>
<dbReference type="PROSITE" id="PS51737">
    <property type="entry name" value="RECOMBINASE_DNA_BIND"/>
    <property type="match status" value="1"/>
</dbReference>
<dbReference type="GO" id="GO:0000150">
    <property type="term" value="F:DNA strand exchange activity"/>
    <property type="evidence" value="ECO:0007669"/>
    <property type="project" value="InterPro"/>
</dbReference>
<name>A0A1G2T7I2_9BACT</name>
<dbReference type="SUPFAM" id="SSF53041">
    <property type="entry name" value="Resolvase-like"/>
    <property type="match status" value="1"/>
</dbReference>
<dbReference type="SMART" id="SM00857">
    <property type="entry name" value="Resolvase"/>
    <property type="match status" value="1"/>
</dbReference>
<dbReference type="PANTHER" id="PTHR30461:SF2">
    <property type="entry name" value="SERINE RECOMBINASE PINE-RELATED"/>
    <property type="match status" value="1"/>
</dbReference>
<evidence type="ECO:0000259" key="4">
    <source>
        <dbReference type="PROSITE" id="PS51737"/>
    </source>
</evidence>
<dbReference type="InterPro" id="IPR038109">
    <property type="entry name" value="DNA_bind_recomb_sf"/>
</dbReference>
<dbReference type="Proteomes" id="UP000177746">
    <property type="component" value="Unassembled WGS sequence"/>
</dbReference>
<keyword evidence="1" id="KW-0238">DNA-binding</keyword>
<accession>A0A1G2T7I2</accession>
<feature type="domain" description="Resolvase/invertase-type recombinase catalytic" evidence="3">
    <location>
        <begin position="9"/>
        <end position="153"/>
    </location>
</feature>
<gene>
    <name evidence="5" type="ORF">A2665_02100</name>
</gene>
<dbReference type="InterPro" id="IPR006119">
    <property type="entry name" value="Resolv_N"/>
</dbReference>
<dbReference type="Gene3D" id="3.90.1750.20">
    <property type="entry name" value="Putative Large Serine Recombinase, Chain B, Domain 2"/>
    <property type="match status" value="1"/>
</dbReference>
<dbReference type="Pfam" id="PF07508">
    <property type="entry name" value="Recombinase"/>
    <property type="match status" value="1"/>
</dbReference>
<dbReference type="EMBL" id="MHVI01000002">
    <property type="protein sequence ID" value="OHA92581.1"/>
    <property type="molecule type" value="Genomic_DNA"/>
</dbReference>
<dbReference type="Pfam" id="PF00239">
    <property type="entry name" value="Resolvase"/>
    <property type="match status" value="1"/>
</dbReference>
<reference evidence="5 6" key="1">
    <citation type="journal article" date="2016" name="Nat. Commun.">
        <title>Thousands of microbial genomes shed light on interconnected biogeochemical processes in an aquifer system.</title>
        <authorList>
            <person name="Anantharaman K."/>
            <person name="Brown C.T."/>
            <person name="Hug L.A."/>
            <person name="Sharon I."/>
            <person name="Castelle C.J."/>
            <person name="Probst A.J."/>
            <person name="Thomas B.C."/>
            <person name="Singh A."/>
            <person name="Wilkins M.J."/>
            <person name="Karaoz U."/>
            <person name="Brodie E.L."/>
            <person name="Williams K.H."/>
            <person name="Hubbard S.S."/>
            <person name="Banfield J.F."/>
        </authorList>
    </citation>
    <scope>NUCLEOTIDE SEQUENCE [LARGE SCALE GENOMIC DNA]</scope>
</reference>